<proteinExistence type="inferred from homology"/>
<keyword evidence="6" id="KW-0808">Transferase</keyword>
<dbReference type="PANTHER" id="PTHR10788:SF106">
    <property type="entry name" value="BCDNA.GH08860"/>
    <property type="match status" value="1"/>
</dbReference>
<evidence type="ECO:0000256" key="9">
    <source>
        <dbReference type="ARBA" id="ARBA00048039"/>
    </source>
</evidence>
<dbReference type="Proteomes" id="UP000274922">
    <property type="component" value="Unassembled WGS sequence"/>
</dbReference>
<gene>
    <name evidence="11" type="ORF">CXG81DRAFT_27564</name>
</gene>
<dbReference type="EMBL" id="ML014264">
    <property type="protein sequence ID" value="RKO99700.1"/>
    <property type="molecule type" value="Genomic_DNA"/>
</dbReference>
<comment type="pathway">
    <text evidence="7">Carbohydrate biosynthesis.</text>
</comment>
<dbReference type="GO" id="GO:0003825">
    <property type="term" value="F:alpha,alpha-trehalose-phosphate synthase (UDP-forming) activity"/>
    <property type="evidence" value="ECO:0007669"/>
    <property type="project" value="UniProtKB-EC"/>
</dbReference>
<dbReference type="GO" id="GO:0004805">
    <property type="term" value="F:trehalose-phosphatase activity"/>
    <property type="evidence" value="ECO:0007669"/>
    <property type="project" value="TreeGrafter"/>
</dbReference>
<dbReference type="Pfam" id="PF00982">
    <property type="entry name" value="Glyco_transf_20"/>
    <property type="match status" value="1"/>
</dbReference>
<dbReference type="STRING" id="1555241.A0A4P9X3U8"/>
<dbReference type="PANTHER" id="PTHR10788">
    <property type="entry name" value="TREHALOSE-6-PHOSPHATE SYNTHASE"/>
    <property type="match status" value="1"/>
</dbReference>
<evidence type="ECO:0000256" key="4">
    <source>
        <dbReference type="ARBA" id="ARBA00012538"/>
    </source>
</evidence>
<dbReference type="SUPFAM" id="SSF56784">
    <property type="entry name" value="HAD-like"/>
    <property type="match status" value="1"/>
</dbReference>
<organism evidence="11 12">
    <name type="scientific">Caulochytrium protostelioides</name>
    <dbReference type="NCBI Taxonomy" id="1555241"/>
    <lineage>
        <taxon>Eukaryota</taxon>
        <taxon>Fungi</taxon>
        <taxon>Fungi incertae sedis</taxon>
        <taxon>Chytridiomycota</taxon>
        <taxon>Chytridiomycota incertae sedis</taxon>
        <taxon>Chytridiomycetes</taxon>
        <taxon>Caulochytriales</taxon>
        <taxon>Caulochytriaceae</taxon>
        <taxon>Caulochytrium</taxon>
    </lineage>
</organism>
<keyword evidence="12" id="KW-1185">Reference proteome</keyword>
<dbReference type="FunFam" id="3.30.70.1020:FF:000001">
    <property type="entry name" value="Alpha,alpha-trehalose-phosphate synthase [UDP-forming] 1"/>
    <property type="match status" value="1"/>
</dbReference>
<dbReference type="InterPro" id="IPR012766">
    <property type="entry name" value="Trehalose_OtsA"/>
</dbReference>
<accession>A0A4P9X3U8</accession>
<comment type="similarity">
    <text evidence="2">In the C-terminal section; belongs to the trehalose phosphatase family.</text>
</comment>
<evidence type="ECO:0000256" key="2">
    <source>
        <dbReference type="ARBA" id="ARBA00006330"/>
    </source>
</evidence>
<evidence type="ECO:0000313" key="12">
    <source>
        <dbReference type="Proteomes" id="UP000274922"/>
    </source>
</evidence>
<dbReference type="NCBIfam" id="TIGR02400">
    <property type="entry name" value="trehalose_OtsA"/>
    <property type="match status" value="1"/>
</dbReference>
<protein>
    <recommendedName>
        <fullName evidence="4">alpha,alpha-trehalose-phosphate synthase (UDP-forming)</fullName>
        <ecNumber evidence="4">2.4.1.15</ecNumber>
    </recommendedName>
    <alternativeName>
        <fullName evidence="8">UDP-glucose-glucosephosphate glucosyltransferase</fullName>
    </alternativeName>
</protein>
<dbReference type="EC" id="2.4.1.15" evidence="4"/>
<dbReference type="GO" id="GO:0005946">
    <property type="term" value="C:alpha,alpha-trehalose-phosphate synthase complex (UDP-forming)"/>
    <property type="evidence" value="ECO:0007669"/>
    <property type="project" value="TreeGrafter"/>
</dbReference>
<feature type="region of interest" description="Disordered" evidence="10">
    <location>
        <begin position="611"/>
        <end position="728"/>
    </location>
</feature>
<dbReference type="FunFam" id="3.40.50.2000:FF:000035">
    <property type="entry name" value="Trehalose-6-phosphate synthase"/>
    <property type="match status" value="1"/>
</dbReference>
<name>A0A4P9X3U8_9FUNG</name>
<dbReference type="InterPro" id="IPR003337">
    <property type="entry name" value="Trehalose_PPase"/>
</dbReference>
<dbReference type="GO" id="GO:0005829">
    <property type="term" value="C:cytosol"/>
    <property type="evidence" value="ECO:0007669"/>
    <property type="project" value="TreeGrafter"/>
</dbReference>
<keyword evidence="5" id="KW-0328">Glycosyltransferase</keyword>
<evidence type="ECO:0000256" key="1">
    <source>
        <dbReference type="ARBA" id="ARBA00005409"/>
    </source>
</evidence>
<dbReference type="OrthoDB" id="755951at2759"/>
<dbReference type="NCBIfam" id="TIGR00685">
    <property type="entry name" value="T6PP"/>
    <property type="match status" value="1"/>
</dbReference>
<evidence type="ECO:0000256" key="3">
    <source>
        <dbReference type="ARBA" id="ARBA00008799"/>
    </source>
</evidence>
<feature type="compositionally biased region" description="Low complexity" evidence="10">
    <location>
        <begin position="643"/>
        <end position="652"/>
    </location>
</feature>
<dbReference type="Pfam" id="PF02358">
    <property type="entry name" value="Trehalose_PPase"/>
    <property type="match status" value="2"/>
</dbReference>
<dbReference type="Gene3D" id="3.40.50.1000">
    <property type="entry name" value="HAD superfamily/HAD-like"/>
    <property type="match status" value="2"/>
</dbReference>
<feature type="compositionally biased region" description="Polar residues" evidence="10">
    <location>
        <begin position="711"/>
        <end position="721"/>
    </location>
</feature>
<dbReference type="InterPro" id="IPR001830">
    <property type="entry name" value="Glyco_trans_20"/>
</dbReference>
<comment type="catalytic activity">
    <reaction evidence="9">
        <text>D-glucose 6-phosphate + UDP-alpha-D-glucose = alpha,alpha-trehalose 6-phosphate + UDP + H(+)</text>
        <dbReference type="Rhea" id="RHEA:18889"/>
        <dbReference type="ChEBI" id="CHEBI:15378"/>
        <dbReference type="ChEBI" id="CHEBI:58223"/>
        <dbReference type="ChEBI" id="CHEBI:58429"/>
        <dbReference type="ChEBI" id="CHEBI:58885"/>
        <dbReference type="ChEBI" id="CHEBI:61548"/>
        <dbReference type="EC" id="2.4.1.15"/>
    </reaction>
</comment>
<dbReference type="SUPFAM" id="SSF53756">
    <property type="entry name" value="UDP-Glycosyltransferase/glycogen phosphorylase"/>
    <property type="match status" value="1"/>
</dbReference>
<dbReference type="InterPro" id="IPR023214">
    <property type="entry name" value="HAD_sf"/>
</dbReference>
<dbReference type="Gene3D" id="3.40.50.2000">
    <property type="entry name" value="Glycogen Phosphorylase B"/>
    <property type="match status" value="2"/>
</dbReference>
<dbReference type="AlphaFoldDB" id="A0A4P9X3U8"/>
<evidence type="ECO:0000256" key="5">
    <source>
        <dbReference type="ARBA" id="ARBA00022676"/>
    </source>
</evidence>
<evidence type="ECO:0000256" key="7">
    <source>
        <dbReference type="ARBA" id="ARBA00024331"/>
    </source>
</evidence>
<sequence length="912" mass="100236">MAAGLDAQAAVDALAGGADAAGSVPGQRLIVVSNRLPVTVTRSNDAWHFRMSSGGLVSALSGLKKEMGFTWIGWPGLEIAPEEQAGFAKQLETEHSCVPVFINNEIADMHYNGFSNSILWPLFHYHPGEINFDEDHWEAYQQANAAFADALMPSIGENDLVWVQDYHLMLLPAMLRERLDRAGLDHVRIGFFLHTPFPSSEIYRILPVRQEILVGLLSSDLIGFHTYDYARHFLSSCTRILGLHTLPNGIEYQGKLIHVGTFPIGIDPEKFIDGCKNPVIRERIVRLENKFKGIKLLVGVDRLDYIKGVPQKLLAFELFLSRHPEWVGKVVLVQVAVPSRQDVEEYQQLQHVVNELVGRINGRFGTVEFTPIHFLHKSVSFDELVALYAVSDVCVVSSTRDGMNLVSYEYISTQQQRHGSLILSEFAGAAQSLNGSIIVNPWNTEDLAEALHVAVNLGPEERKSNFDKLFRYVSRYTAAFWGMSFVKEMQRLTAKDMAKKLPRLSNAMVIDRFRASTRKKVFFVDYDGTLTADHKLPEFAKPSSMVTRVLTELADLPDVYVYILSGRDRRHLDEWFANTGVGLSAEHGCFYRHPPKINVDFADHDDASSVTHTVTSSLDGGSPAHGNVSHRAHGVHHGDATHSPSAASAASPVQSPNRSPAAPPHPAMSPLSPGGLVPRPAPPIGDADADSFGLNRHGAGPSLHDGPAAGATNSAAPNTASEPRRRSNNGWLALVDSVDGGWRETIMPLFQHYTERTPGSFIEEKEINLTWHYRNADPEFGSWQAAELQVNLEKILSHMAVSIIMGNKTVELRPSSVDKSTAARAIIKDLSMMDEANGDLDQTVDFLLCLGDGKTDEVVFHALAELPQAVTATVGKKQTEAKYYVDSTRDVGRLIAEVIQAAKAAPAAAPAL</sequence>
<evidence type="ECO:0000256" key="8">
    <source>
        <dbReference type="ARBA" id="ARBA00029654"/>
    </source>
</evidence>
<comment type="similarity">
    <text evidence="3">Belongs to the glycosyltransferase 20 family.</text>
</comment>
<evidence type="ECO:0000256" key="10">
    <source>
        <dbReference type="SAM" id="MobiDB-lite"/>
    </source>
</evidence>
<dbReference type="FunFam" id="3.40.50.2000:FF:000007">
    <property type="entry name" value="Trehalose-6-phosphate synthase"/>
    <property type="match status" value="1"/>
</dbReference>
<dbReference type="CDD" id="cd03788">
    <property type="entry name" value="GT20_TPS"/>
    <property type="match status" value="1"/>
</dbReference>
<reference evidence="12" key="1">
    <citation type="journal article" date="2018" name="Nat. Microbiol.">
        <title>Leveraging single-cell genomics to expand the fungal tree of life.</title>
        <authorList>
            <person name="Ahrendt S.R."/>
            <person name="Quandt C.A."/>
            <person name="Ciobanu D."/>
            <person name="Clum A."/>
            <person name="Salamov A."/>
            <person name="Andreopoulos B."/>
            <person name="Cheng J.F."/>
            <person name="Woyke T."/>
            <person name="Pelin A."/>
            <person name="Henrissat B."/>
            <person name="Reynolds N.K."/>
            <person name="Benny G.L."/>
            <person name="Smith M.E."/>
            <person name="James T.Y."/>
            <person name="Grigoriev I.V."/>
        </authorList>
    </citation>
    <scope>NUCLEOTIDE SEQUENCE [LARGE SCALE GENOMIC DNA]</scope>
    <source>
        <strain evidence="12">ATCC 52028</strain>
    </source>
</reference>
<evidence type="ECO:0000256" key="6">
    <source>
        <dbReference type="ARBA" id="ARBA00022679"/>
    </source>
</evidence>
<evidence type="ECO:0000313" key="11">
    <source>
        <dbReference type="EMBL" id="RKO99700.1"/>
    </source>
</evidence>
<dbReference type="FunFam" id="3.40.50.1000:FF:000052">
    <property type="entry name" value="Alpha,alpha-trehalose-phosphate synthase [UDP-forming] 6"/>
    <property type="match status" value="1"/>
</dbReference>
<comment type="similarity">
    <text evidence="1">In the N-terminal section; belongs to the glycosyltransferase 20 family.</text>
</comment>
<dbReference type="InterPro" id="IPR036412">
    <property type="entry name" value="HAD-like_sf"/>
</dbReference>
<dbReference type="GO" id="GO:0005992">
    <property type="term" value="P:trehalose biosynthetic process"/>
    <property type="evidence" value="ECO:0007669"/>
    <property type="project" value="InterPro"/>
</dbReference>
<dbReference type="NCBIfam" id="NF011071">
    <property type="entry name" value="PRK14501.1"/>
    <property type="match status" value="1"/>
</dbReference>